<accession>A0A933L644</accession>
<proteinExistence type="predicted"/>
<organism evidence="2 3">
    <name type="scientific">Devosia nanyangense</name>
    <dbReference type="NCBI Taxonomy" id="1228055"/>
    <lineage>
        <taxon>Bacteria</taxon>
        <taxon>Pseudomonadati</taxon>
        <taxon>Pseudomonadota</taxon>
        <taxon>Alphaproteobacteria</taxon>
        <taxon>Hyphomicrobiales</taxon>
        <taxon>Devosiaceae</taxon>
        <taxon>Devosia</taxon>
    </lineage>
</organism>
<dbReference type="Proteomes" id="UP000782610">
    <property type="component" value="Unassembled WGS sequence"/>
</dbReference>
<sequence>MWGEPFTGLMSFWGGGWGWPFMGIVPLLLLILLIAAIAGLVRSSSGTKPSARPRSPGLDALEERYARNEIGRDEFLQKKKDLVG</sequence>
<evidence type="ECO:0000313" key="2">
    <source>
        <dbReference type="EMBL" id="MBI4923688.1"/>
    </source>
</evidence>
<keyword evidence="1" id="KW-1133">Transmembrane helix</keyword>
<dbReference type="EMBL" id="JACRAF010000061">
    <property type="protein sequence ID" value="MBI4923688.1"/>
    <property type="molecule type" value="Genomic_DNA"/>
</dbReference>
<evidence type="ECO:0000256" key="1">
    <source>
        <dbReference type="SAM" id="Phobius"/>
    </source>
</evidence>
<reference evidence="2" key="1">
    <citation type="submission" date="2020-07" db="EMBL/GenBank/DDBJ databases">
        <title>Huge and variable diversity of episymbiotic CPR bacteria and DPANN archaea in groundwater ecosystems.</title>
        <authorList>
            <person name="He C.Y."/>
            <person name="Keren R."/>
            <person name="Whittaker M."/>
            <person name="Farag I.F."/>
            <person name="Doudna J."/>
            <person name="Cate J.H.D."/>
            <person name="Banfield J.F."/>
        </authorList>
    </citation>
    <scope>NUCLEOTIDE SEQUENCE</scope>
    <source>
        <strain evidence="2">NC_groundwater_1586_Pr3_B-0.1um_66_15</strain>
    </source>
</reference>
<keyword evidence="1" id="KW-0812">Transmembrane</keyword>
<dbReference type="AlphaFoldDB" id="A0A933L644"/>
<evidence type="ECO:0000313" key="3">
    <source>
        <dbReference type="Proteomes" id="UP000782610"/>
    </source>
</evidence>
<protein>
    <submittedName>
        <fullName evidence="2">SHOCT domain-containing protein</fullName>
    </submittedName>
</protein>
<name>A0A933L644_9HYPH</name>
<comment type="caution">
    <text evidence="2">The sequence shown here is derived from an EMBL/GenBank/DDBJ whole genome shotgun (WGS) entry which is preliminary data.</text>
</comment>
<feature type="transmembrane region" description="Helical" evidence="1">
    <location>
        <begin position="20"/>
        <end position="41"/>
    </location>
</feature>
<keyword evidence="1" id="KW-0472">Membrane</keyword>
<gene>
    <name evidence="2" type="ORF">HY834_18265</name>
</gene>